<sequence length="221" mass="25849">MIRVLSWNIRGALRKEAIDYLWFLVKNNNINIVFLLETHLMEEEAKVFKKERSRQWDGIAVASNGRAGGMILLWAKKKWKISLIHKDSQSINVLVQISNEKIFLLTGVYARIRSCLWKMLGELKITDIPWIVLGDMNVITDANEKRGGRAFHVSRAVEDQFVEEFTEFTNEAKLINVGYKGAKFTWTNNRKGQEKVMTRLDKVLFNSEWFDWDMEINVEHL</sequence>
<name>A0AAQ3KR57_9LILI</name>
<dbReference type="AlphaFoldDB" id="A0AAQ3KR57"/>
<proteinExistence type="predicted"/>
<dbReference type="Gene3D" id="3.60.10.10">
    <property type="entry name" value="Endonuclease/exonuclease/phosphatase"/>
    <property type="match status" value="1"/>
</dbReference>
<dbReference type="SUPFAM" id="SSF56219">
    <property type="entry name" value="DNase I-like"/>
    <property type="match status" value="1"/>
</dbReference>
<dbReference type="PANTHER" id="PTHR35218:SF8">
    <property type="entry name" value="ENDONUCLEASE_EXONUCLEASE_PHOSPHATASE"/>
    <property type="match status" value="1"/>
</dbReference>
<evidence type="ECO:0008006" key="3">
    <source>
        <dbReference type="Google" id="ProtNLM"/>
    </source>
</evidence>
<organism evidence="1 2">
    <name type="scientific">Canna indica</name>
    <name type="common">Indian-shot</name>
    <dbReference type="NCBI Taxonomy" id="4628"/>
    <lineage>
        <taxon>Eukaryota</taxon>
        <taxon>Viridiplantae</taxon>
        <taxon>Streptophyta</taxon>
        <taxon>Embryophyta</taxon>
        <taxon>Tracheophyta</taxon>
        <taxon>Spermatophyta</taxon>
        <taxon>Magnoliopsida</taxon>
        <taxon>Liliopsida</taxon>
        <taxon>Zingiberales</taxon>
        <taxon>Cannaceae</taxon>
        <taxon>Canna</taxon>
    </lineage>
</organism>
<gene>
    <name evidence="1" type="ORF">Cni_G22357</name>
</gene>
<protein>
    <recommendedName>
        <fullName evidence="3">Endonuclease/exonuclease/phosphatase domain-containing protein</fullName>
    </recommendedName>
</protein>
<dbReference type="InterPro" id="IPR036691">
    <property type="entry name" value="Endo/exonu/phosph_ase_sf"/>
</dbReference>
<dbReference type="EMBL" id="CP136896">
    <property type="protein sequence ID" value="WOL13587.1"/>
    <property type="molecule type" value="Genomic_DNA"/>
</dbReference>
<dbReference type="Proteomes" id="UP001327560">
    <property type="component" value="Chromosome 7"/>
</dbReference>
<evidence type="ECO:0000313" key="1">
    <source>
        <dbReference type="EMBL" id="WOL13587.1"/>
    </source>
</evidence>
<accession>A0AAQ3KR57</accession>
<evidence type="ECO:0000313" key="2">
    <source>
        <dbReference type="Proteomes" id="UP001327560"/>
    </source>
</evidence>
<keyword evidence="2" id="KW-1185">Reference proteome</keyword>
<dbReference type="PANTHER" id="PTHR35218">
    <property type="entry name" value="RNASE H DOMAIN-CONTAINING PROTEIN"/>
    <property type="match status" value="1"/>
</dbReference>
<reference evidence="1 2" key="1">
    <citation type="submission" date="2023-10" db="EMBL/GenBank/DDBJ databases">
        <title>Chromosome-scale genome assembly provides insights into flower coloration mechanisms of Canna indica.</title>
        <authorList>
            <person name="Li C."/>
        </authorList>
    </citation>
    <scope>NUCLEOTIDE SEQUENCE [LARGE SCALE GENOMIC DNA]</scope>
    <source>
        <tissue evidence="1">Flower</tissue>
    </source>
</reference>